<evidence type="ECO:0008006" key="3">
    <source>
        <dbReference type="Google" id="ProtNLM"/>
    </source>
</evidence>
<dbReference type="PANTHER" id="PTHR33099:SF7">
    <property type="entry name" value="MYND-TYPE DOMAIN-CONTAINING PROTEIN"/>
    <property type="match status" value="1"/>
</dbReference>
<dbReference type="PANTHER" id="PTHR33099">
    <property type="entry name" value="FE2OG DIOXYGENASE DOMAIN-CONTAINING PROTEIN"/>
    <property type="match status" value="1"/>
</dbReference>
<evidence type="ECO:0000313" key="1">
    <source>
        <dbReference type="EMBL" id="EFJ14580.1"/>
    </source>
</evidence>
<accession>D8SMD9</accession>
<proteinExistence type="predicted"/>
<organism evidence="2">
    <name type="scientific">Selaginella moellendorffii</name>
    <name type="common">Spikemoss</name>
    <dbReference type="NCBI Taxonomy" id="88036"/>
    <lineage>
        <taxon>Eukaryota</taxon>
        <taxon>Viridiplantae</taxon>
        <taxon>Streptophyta</taxon>
        <taxon>Embryophyta</taxon>
        <taxon>Tracheophyta</taxon>
        <taxon>Lycopodiopsida</taxon>
        <taxon>Selaginellales</taxon>
        <taxon>Selaginellaceae</taxon>
        <taxon>Selaginella</taxon>
    </lineage>
</organism>
<dbReference type="InParanoid" id="D8SMD9"/>
<dbReference type="EMBL" id="GL377627">
    <property type="protein sequence ID" value="EFJ14580.1"/>
    <property type="molecule type" value="Genomic_DNA"/>
</dbReference>
<name>D8SMD9_SELML</name>
<dbReference type="AlphaFoldDB" id="D8SMD9"/>
<keyword evidence="2" id="KW-1185">Reference proteome</keyword>
<dbReference type="Gramene" id="EFJ14580">
    <property type="protein sequence ID" value="EFJ14580"/>
    <property type="gene ID" value="SELMODRAFT_423650"/>
</dbReference>
<dbReference type="Gene3D" id="2.60.120.620">
    <property type="entry name" value="q2cbj1_9rhob like domain"/>
    <property type="match status" value="1"/>
</dbReference>
<protein>
    <recommendedName>
        <fullName evidence="3">Prolyl 4-hydroxylase alpha subunit Fe(2+) 2OG dioxygenase domain-containing protein</fullName>
    </recommendedName>
</protein>
<sequence>MARRMVVLDMAIPAMEELGIDAAALGYKLLLYGHFKSHRDTEKEEGMFATMILQLPMQSGHEGGKLEISHGRKNKSVTFDFSRTGYFEMAFFCDCKHKLAEVSNGTRLCLVRSNAKVVDVNAHNVPRYLSALGSVQSQLILQWPWEGRDSSRIRMKVTQLFSELFSRALKHSSHNKKLAEVPIWLGNEDMVKVVVKYARSGDFKLLDDEKDDSESAKTWDDVARDGLKKVINAKICYFLGNGDEEKSHEIHTVNQVYIMGAIYWQVKLQVIVSALYDETVLAINGATLITQPVSKAGFVGAAVQHKIEVLLLLVLLNCHWLLF</sequence>
<dbReference type="Proteomes" id="UP000001514">
    <property type="component" value="Unassembled WGS sequence"/>
</dbReference>
<reference evidence="1 2" key="1">
    <citation type="journal article" date="2011" name="Science">
        <title>The Selaginella genome identifies genetic changes associated with the evolution of vascular plants.</title>
        <authorList>
            <person name="Banks J.A."/>
            <person name="Nishiyama T."/>
            <person name="Hasebe M."/>
            <person name="Bowman J.L."/>
            <person name="Gribskov M."/>
            <person name="dePamphilis C."/>
            <person name="Albert V.A."/>
            <person name="Aono N."/>
            <person name="Aoyama T."/>
            <person name="Ambrose B.A."/>
            <person name="Ashton N.W."/>
            <person name="Axtell M.J."/>
            <person name="Barker E."/>
            <person name="Barker M.S."/>
            <person name="Bennetzen J.L."/>
            <person name="Bonawitz N.D."/>
            <person name="Chapple C."/>
            <person name="Cheng C."/>
            <person name="Correa L.G."/>
            <person name="Dacre M."/>
            <person name="DeBarry J."/>
            <person name="Dreyer I."/>
            <person name="Elias M."/>
            <person name="Engstrom E.M."/>
            <person name="Estelle M."/>
            <person name="Feng L."/>
            <person name="Finet C."/>
            <person name="Floyd S.K."/>
            <person name="Frommer W.B."/>
            <person name="Fujita T."/>
            <person name="Gramzow L."/>
            <person name="Gutensohn M."/>
            <person name="Harholt J."/>
            <person name="Hattori M."/>
            <person name="Heyl A."/>
            <person name="Hirai T."/>
            <person name="Hiwatashi Y."/>
            <person name="Ishikawa M."/>
            <person name="Iwata M."/>
            <person name="Karol K.G."/>
            <person name="Koehler B."/>
            <person name="Kolukisaoglu U."/>
            <person name="Kubo M."/>
            <person name="Kurata T."/>
            <person name="Lalonde S."/>
            <person name="Li K."/>
            <person name="Li Y."/>
            <person name="Litt A."/>
            <person name="Lyons E."/>
            <person name="Manning G."/>
            <person name="Maruyama T."/>
            <person name="Michael T.P."/>
            <person name="Mikami K."/>
            <person name="Miyazaki S."/>
            <person name="Morinaga S."/>
            <person name="Murata T."/>
            <person name="Mueller-Roeber B."/>
            <person name="Nelson D.R."/>
            <person name="Obara M."/>
            <person name="Oguri Y."/>
            <person name="Olmstead R.G."/>
            <person name="Onodera N."/>
            <person name="Petersen B.L."/>
            <person name="Pils B."/>
            <person name="Prigge M."/>
            <person name="Rensing S.A."/>
            <person name="Riano-Pachon D.M."/>
            <person name="Roberts A.W."/>
            <person name="Sato Y."/>
            <person name="Scheller H.V."/>
            <person name="Schulz B."/>
            <person name="Schulz C."/>
            <person name="Shakirov E.V."/>
            <person name="Shibagaki N."/>
            <person name="Shinohara N."/>
            <person name="Shippen D.E."/>
            <person name="Soerensen I."/>
            <person name="Sotooka R."/>
            <person name="Sugimoto N."/>
            <person name="Sugita M."/>
            <person name="Sumikawa N."/>
            <person name="Tanurdzic M."/>
            <person name="Theissen G."/>
            <person name="Ulvskov P."/>
            <person name="Wakazuki S."/>
            <person name="Weng J.K."/>
            <person name="Willats W.W."/>
            <person name="Wipf D."/>
            <person name="Wolf P.G."/>
            <person name="Yang L."/>
            <person name="Zimmer A.D."/>
            <person name="Zhu Q."/>
            <person name="Mitros T."/>
            <person name="Hellsten U."/>
            <person name="Loque D."/>
            <person name="Otillar R."/>
            <person name="Salamov A."/>
            <person name="Schmutz J."/>
            <person name="Shapiro H."/>
            <person name="Lindquist E."/>
            <person name="Lucas S."/>
            <person name="Rokhsar D."/>
            <person name="Grigoriev I.V."/>
        </authorList>
    </citation>
    <scope>NUCLEOTIDE SEQUENCE [LARGE SCALE GENOMIC DNA]</scope>
</reference>
<gene>
    <name evidence="1" type="ORF">SELMODRAFT_423650</name>
</gene>
<evidence type="ECO:0000313" key="2">
    <source>
        <dbReference type="Proteomes" id="UP000001514"/>
    </source>
</evidence>
<dbReference type="KEGG" id="smo:SELMODRAFT_423650"/>
<dbReference type="HOGENOM" id="CLU_861661_0_0_1"/>